<keyword evidence="3" id="KW-1185">Reference proteome</keyword>
<evidence type="ECO:0000313" key="3">
    <source>
        <dbReference type="Proteomes" id="UP000481288"/>
    </source>
</evidence>
<gene>
    <name evidence="2" type="ORF">LCER1_G005107</name>
</gene>
<feature type="compositionally biased region" description="Polar residues" evidence="1">
    <location>
        <begin position="103"/>
        <end position="119"/>
    </location>
</feature>
<dbReference type="OrthoDB" id="419537at2759"/>
<dbReference type="EMBL" id="QGMG01000541">
    <property type="protein sequence ID" value="TVY52835.1"/>
    <property type="molecule type" value="Genomic_DNA"/>
</dbReference>
<accession>A0A7D8Z066</accession>
<sequence>MLPTSIAPAKGGSGSHHGRVTNERTALLPANLEGSSHGRFSREDTLIDEDTDEDIEANEFDNLLSRSESITTGLGIEPESQATAMLRGPRRYGAGKSKHRTTSHASSQRKSFTSTNSSIPEEVIEEGEEDKSASESPFLAGCFMAIDSVSSDFNQLSAPVRTAFRYDWTETALCVHHDCFFDLYRLFVVWGLEV</sequence>
<organism evidence="2 3">
    <name type="scientific">Lachnellula cervina</name>
    <dbReference type="NCBI Taxonomy" id="1316786"/>
    <lineage>
        <taxon>Eukaryota</taxon>
        <taxon>Fungi</taxon>
        <taxon>Dikarya</taxon>
        <taxon>Ascomycota</taxon>
        <taxon>Pezizomycotina</taxon>
        <taxon>Leotiomycetes</taxon>
        <taxon>Helotiales</taxon>
        <taxon>Lachnaceae</taxon>
        <taxon>Lachnellula</taxon>
    </lineage>
</organism>
<reference evidence="2 3" key="1">
    <citation type="submission" date="2018-05" db="EMBL/GenBank/DDBJ databases">
        <title>Whole genome sequencing for identification of molecular markers to develop diagnostic detection tools for the regulated plant pathogen Lachnellula willkommii.</title>
        <authorList>
            <person name="Giroux E."/>
            <person name="Bilodeau G."/>
        </authorList>
    </citation>
    <scope>NUCLEOTIDE SEQUENCE [LARGE SCALE GENOMIC DNA]</scope>
    <source>
        <strain evidence="2 3">CBS 625.97</strain>
    </source>
</reference>
<feature type="region of interest" description="Disordered" evidence="1">
    <location>
        <begin position="75"/>
        <end position="131"/>
    </location>
</feature>
<protein>
    <submittedName>
        <fullName evidence="2">Uncharacterized protein</fullName>
    </submittedName>
</protein>
<name>A0A7D8Z066_9HELO</name>
<feature type="region of interest" description="Disordered" evidence="1">
    <location>
        <begin position="1"/>
        <end position="21"/>
    </location>
</feature>
<comment type="caution">
    <text evidence="2">The sequence shown here is derived from an EMBL/GenBank/DDBJ whole genome shotgun (WGS) entry which is preliminary data.</text>
</comment>
<evidence type="ECO:0000256" key="1">
    <source>
        <dbReference type="SAM" id="MobiDB-lite"/>
    </source>
</evidence>
<evidence type="ECO:0000313" key="2">
    <source>
        <dbReference type="EMBL" id="TVY52835.1"/>
    </source>
</evidence>
<dbReference type="AlphaFoldDB" id="A0A7D8Z066"/>
<dbReference type="Proteomes" id="UP000481288">
    <property type="component" value="Unassembled WGS sequence"/>
</dbReference>
<proteinExistence type="predicted"/>